<keyword evidence="2" id="KW-0732">Signal</keyword>
<dbReference type="EMBL" id="CAJHJF010008293">
    <property type="protein sequence ID" value="CAD6965970.1"/>
    <property type="molecule type" value="Genomic_DNA"/>
</dbReference>
<feature type="chain" id="PRO_5040505307" description="Secreted protein" evidence="2">
    <location>
        <begin position="20"/>
        <end position="104"/>
    </location>
</feature>
<dbReference type="OrthoDB" id="10546436at2759"/>
<feature type="region of interest" description="Disordered" evidence="1">
    <location>
        <begin position="84"/>
        <end position="104"/>
    </location>
</feature>
<feature type="compositionally biased region" description="Basic and acidic residues" evidence="1">
    <location>
        <begin position="84"/>
        <end position="94"/>
    </location>
</feature>
<evidence type="ECO:0000313" key="4">
    <source>
        <dbReference type="Proteomes" id="UP000836404"/>
    </source>
</evidence>
<keyword evidence="4" id="KW-1185">Reference proteome</keyword>
<evidence type="ECO:0000256" key="2">
    <source>
        <dbReference type="SAM" id="SignalP"/>
    </source>
</evidence>
<sequence length="104" mass="11174">MRLLPFAAVLLVAVSSAMAAVAAPYTKAMCMTLSEAGLVNLGAFGCPAHHIPEDPTRVGQKEKVCHALRQGGLVNLEQVGCQPEVRKRERDDRNLGNVEVPTHD</sequence>
<accession>A0A9N8MAE5</accession>
<dbReference type="AlphaFoldDB" id="A0A9N8MAE5"/>
<evidence type="ECO:0008006" key="5">
    <source>
        <dbReference type="Google" id="ProtNLM"/>
    </source>
</evidence>
<evidence type="ECO:0000313" key="3">
    <source>
        <dbReference type="EMBL" id="CAD6965970.1"/>
    </source>
</evidence>
<proteinExistence type="predicted"/>
<feature type="signal peptide" evidence="2">
    <location>
        <begin position="1"/>
        <end position="19"/>
    </location>
</feature>
<name>A0A9N8MAE5_9BASI</name>
<reference evidence="3 4" key="1">
    <citation type="submission" date="2020-10" db="EMBL/GenBank/DDBJ databases">
        <authorList>
            <person name="Sedaghatjoo S."/>
        </authorList>
    </citation>
    <scope>NUCLEOTIDE SEQUENCE [LARGE SCALE GENOMIC DNA]</scope>
    <source>
        <strain evidence="3 4">LLFL</strain>
    </source>
</reference>
<protein>
    <recommendedName>
        <fullName evidence="5">Secreted protein</fullName>
    </recommendedName>
</protein>
<evidence type="ECO:0000256" key="1">
    <source>
        <dbReference type="SAM" id="MobiDB-lite"/>
    </source>
</evidence>
<organism evidence="3 4">
    <name type="scientific">Tilletia laevis</name>
    <dbReference type="NCBI Taxonomy" id="157183"/>
    <lineage>
        <taxon>Eukaryota</taxon>
        <taxon>Fungi</taxon>
        <taxon>Dikarya</taxon>
        <taxon>Basidiomycota</taxon>
        <taxon>Ustilaginomycotina</taxon>
        <taxon>Exobasidiomycetes</taxon>
        <taxon>Tilletiales</taxon>
        <taxon>Tilletiaceae</taxon>
        <taxon>Tilletia</taxon>
    </lineage>
</organism>
<dbReference type="Proteomes" id="UP000836404">
    <property type="component" value="Unassembled WGS sequence"/>
</dbReference>
<gene>
    <name evidence="3" type="ORF">JKILLFL_G3397</name>
</gene>
<comment type="caution">
    <text evidence="3">The sequence shown here is derived from an EMBL/GenBank/DDBJ whole genome shotgun (WGS) entry which is preliminary data.</text>
</comment>